<feature type="region of interest" description="Disordered" evidence="1">
    <location>
        <begin position="679"/>
        <end position="702"/>
    </location>
</feature>
<gene>
    <name evidence="3" type="ORF">F53441_2707</name>
</gene>
<keyword evidence="2" id="KW-0732">Signal</keyword>
<evidence type="ECO:0000313" key="4">
    <source>
        <dbReference type="Proteomes" id="UP000605986"/>
    </source>
</evidence>
<sequence length="1366" mass="141646">MKLGLLVWATGALAGPCKPSRPATTQGYNVPGSLSTLPGTGSTSRVNGEPDSTKTDTFTEAISTGSGVGEQPTSSPFVLLPSTGQPDNRETGGVPGTQEPGNTETGSIGTETGGVPISNTAVTQPLGTGTETQGQGTQPAGTQTGDVPGTGPSGSVHSGSGTIGDQTSVEAPSGTQTGDLTTIVPSGSVPSSSQTTGVPGTQTGDVPGTIGDETSVGAPTGSQTADIPGTVGDETSVSTPFGTQTGDIPGNVPSGTQTADVPGTTGDETSFVNEPSGPQSQGTEGAPTGTSEVTGTSPSDNTGATTLPGADSTETASGGVPSEVPSGDVSGSAPVSQTGSNTDLTGGPIPTGIETGSPIDGTSTGAEPANTEAGSATEVSGVPTGTTSGGAETDSNPSNTPGNSQPAESQSPSGSDAETETNATGEPQITGSATSDITNIGSVPASETTKPDAGVTDSVPISTGVTDLPASTEAPSVTSAHSGSSTPIVTQVPDGWAPTCVSGHTEWTANTWITTTMEGSTTPTVVPVLVDSKDCDDDGSGLILFGFPPVIGTIFKLPKAPKFSLPCIPPGCTSPPTTEPAGAGDGDDGEDEPSKSDRSSVTCTDASTVSNCLVQCTTRTGVNIAATPECTTTCSKTATGCSVTGTTTTTEVDACKETSDAWDPDGDCGCANFPDSGLPDANLPDSGSSDPELESRSAFTENTGASGLQARWAGPDVNLEKKVGFCDDTTLKRTFNFPSYPQGGDIIKVEGELKKRPKEYSHYRDVKRWYYMGTDTDGRPTLMGPKNDAATLKLLEKAQATTDHVFEKSFLREFWKQITKDGAQPADIYLQPEPQQTVKIISCDDLFNYGGGAGMDLVNDVYLEYPGATFFKFDAIKPTNSKLLGDMAGMDKWGLATSPSDLNRRIREEIRPVNPPQSDMMTFLGNVETYLKWIEQIKIGTQVASHPDLQAIMIRQNSRIYKALQKMDKHAKCKNDAATISGKWSFADRYKELMLERFDGSVTGFSINPQISAAYTRLFGLVQNGINDARAKMLQVPAATQPAAMAKFCRVRDHWNLVVKEFGASQQTFKPPKISTPAWEWPTLSKRDGEGSCKIDLPTTSSEATTFSTVFTSSKSEEESTTDSAPTATRSISLCTSDKDCESMDCKEDQRAVCGNTVQPLPGLPQLPKTCTCVAETTTTAEGASTTAEETQAPSIGLMTCKTKEDCYDFKCDEEGARPVCGAGVPIIGGIPQFCHCVKPATTTESTPEKTEDPGADGPEKKCATHSDCVDWDGDCDDDEKFCNAAGATTINGVPTFTKSICKCERREKEKEDPDFNAKLPEMECATHDDCSEWKGKCNDGKKFCNAAGATSINGVPTFTKSICGC</sequence>
<organism evidence="3 4">
    <name type="scientific">Fusarium austroafricanum</name>
    <dbReference type="NCBI Taxonomy" id="2364996"/>
    <lineage>
        <taxon>Eukaryota</taxon>
        <taxon>Fungi</taxon>
        <taxon>Dikarya</taxon>
        <taxon>Ascomycota</taxon>
        <taxon>Pezizomycotina</taxon>
        <taxon>Sordariomycetes</taxon>
        <taxon>Hypocreomycetidae</taxon>
        <taxon>Hypocreales</taxon>
        <taxon>Nectriaceae</taxon>
        <taxon>Fusarium</taxon>
        <taxon>Fusarium concolor species complex</taxon>
    </lineage>
</organism>
<feature type="compositionally biased region" description="Polar residues" evidence="1">
    <location>
        <begin position="233"/>
        <end position="246"/>
    </location>
</feature>
<feature type="compositionally biased region" description="Polar residues" evidence="1">
    <location>
        <begin position="153"/>
        <end position="204"/>
    </location>
</feature>
<feature type="compositionally biased region" description="Polar residues" evidence="1">
    <location>
        <begin position="333"/>
        <end position="344"/>
    </location>
</feature>
<feature type="signal peptide" evidence="2">
    <location>
        <begin position="1"/>
        <end position="19"/>
    </location>
</feature>
<feature type="compositionally biased region" description="Low complexity" evidence="1">
    <location>
        <begin position="101"/>
        <end position="114"/>
    </location>
</feature>
<accession>A0A8H4KPB4</accession>
<name>A0A8H4KPB4_9HYPO</name>
<evidence type="ECO:0000256" key="1">
    <source>
        <dbReference type="SAM" id="MobiDB-lite"/>
    </source>
</evidence>
<comment type="caution">
    <text evidence="3">The sequence shown here is derived from an EMBL/GenBank/DDBJ whole genome shotgun (WGS) entry which is preliminary data.</text>
</comment>
<feature type="compositionally biased region" description="Low complexity" evidence="1">
    <location>
        <begin position="123"/>
        <end position="145"/>
    </location>
</feature>
<dbReference type="Proteomes" id="UP000605986">
    <property type="component" value="Unassembled WGS sequence"/>
</dbReference>
<reference evidence="3" key="1">
    <citation type="submission" date="2020-01" db="EMBL/GenBank/DDBJ databases">
        <title>Identification and distribution of gene clusters putatively required for synthesis of sphingolipid metabolism inhibitors in phylogenetically diverse species of the filamentous fungus Fusarium.</title>
        <authorList>
            <person name="Kim H.-S."/>
            <person name="Busman M."/>
            <person name="Brown D.W."/>
            <person name="Divon H."/>
            <person name="Uhlig S."/>
            <person name="Proctor R.H."/>
        </authorList>
    </citation>
    <scope>NUCLEOTIDE SEQUENCE</scope>
    <source>
        <strain evidence="3">NRRL 53441</strain>
    </source>
</reference>
<feature type="region of interest" description="Disordered" evidence="1">
    <location>
        <begin position="574"/>
        <end position="602"/>
    </location>
</feature>
<dbReference type="OrthoDB" id="5084844at2759"/>
<feature type="compositionally biased region" description="Polar residues" evidence="1">
    <location>
        <begin position="55"/>
        <end position="86"/>
    </location>
</feature>
<feature type="compositionally biased region" description="Low complexity" evidence="1">
    <location>
        <begin position="377"/>
        <end position="390"/>
    </location>
</feature>
<evidence type="ECO:0000256" key="2">
    <source>
        <dbReference type="SAM" id="SignalP"/>
    </source>
</evidence>
<feature type="region of interest" description="Disordered" evidence="1">
    <location>
        <begin position="17"/>
        <end position="488"/>
    </location>
</feature>
<feature type="compositionally biased region" description="Low complexity" evidence="1">
    <location>
        <begin position="31"/>
        <end position="44"/>
    </location>
</feature>
<dbReference type="EMBL" id="JAADJG010000115">
    <property type="protein sequence ID" value="KAF4454837.1"/>
    <property type="molecule type" value="Genomic_DNA"/>
</dbReference>
<feature type="compositionally biased region" description="Polar residues" evidence="1">
    <location>
        <begin position="266"/>
        <end position="305"/>
    </location>
</feature>
<keyword evidence="4" id="KW-1185">Reference proteome</keyword>
<evidence type="ECO:0000313" key="3">
    <source>
        <dbReference type="EMBL" id="KAF4454837.1"/>
    </source>
</evidence>
<feature type="compositionally biased region" description="Low complexity" evidence="1">
    <location>
        <begin position="345"/>
        <end position="359"/>
    </location>
</feature>
<feature type="compositionally biased region" description="Polar residues" evidence="1">
    <location>
        <begin position="393"/>
        <end position="448"/>
    </location>
</feature>
<protein>
    <submittedName>
        <fullName evidence="3">Uncharacterized protein</fullName>
    </submittedName>
</protein>
<feature type="chain" id="PRO_5034987163" evidence="2">
    <location>
        <begin position="20"/>
        <end position="1366"/>
    </location>
</feature>
<proteinExistence type="predicted"/>
<feature type="compositionally biased region" description="Polar residues" evidence="1">
    <location>
        <begin position="473"/>
        <end position="488"/>
    </location>
</feature>